<organism evidence="1 2">
    <name type="scientific">Clathrus columnatus</name>
    <dbReference type="NCBI Taxonomy" id="1419009"/>
    <lineage>
        <taxon>Eukaryota</taxon>
        <taxon>Fungi</taxon>
        <taxon>Dikarya</taxon>
        <taxon>Basidiomycota</taxon>
        <taxon>Agaricomycotina</taxon>
        <taxon>Agaricomycetes</taxon>
        <taxon>Phallomycetidae</taxon>
        <taxon>Phallales</taxon>
        <taxon>Clathraceae</taxon>
        <taxon>Clathrus</taxon>
    </lineage>
</organism>
<sequence length="120" mass="13620">MDGYISQHGRPVLISEVKNEMARSNSEPTLQASLYYMEEVKALTFNMGDNPIEISYEKQRDDGQLIFNGKTAEDDLILIKFTRKYGKEAHELCAENGLAALAPRLLAVEKDENWVRLLNS</sequence>
<accession>A0AAV5AEL8</accession>
<proteinExistence type="predicted"/>
<name>A0AAV5AEL8_9AGAM</name>
<evidence type="ECO:0000313" key="2">
    <source>
        <dbReference type="Proteomes" id="UP001050691"/>
    </source>
</evidence>
<dbReference type="Proteomes" id="UP001050691">
    <property type="component" value="Unassembled WGS sequence"/>
</dbReference>
<keyword evidence="2" id="KW-1185">Reference proteome</keyword>
<dbReference type="EMBL" id="BPWL01000006">
    <property type="protein sequence ID" value="GJJ10956.1"/>
    <property type="molecule type" value="Genomic_DNA"/>
</dbReference>
<dbReference type="AlphaFoldDB" id="A0AAV5AEL8"/>
<protein>
    <submittedName>
        <fullName evidence="1">Uncharacterized protein</fullName>
    </submittedName>
</protein>
<evidence type="ECO:0000313" key="1">
    <source>
        <dbReference type="EMBL" id="GJJ10956.1"/>
    </source>
</evidence>
<gene>
    <name evidence="1" type="ORF">Clacol_005185</name>
</gene>
<comment type="caution">
    <text evidence="1">The sequence shown here is derived from an EMBL/GenBank/DDBJ whole genome shotgun (WGS) entry which is preliminary data.</text>
</comment>
<reference evidence="1" key="1">
    <citation type="submission" date="2021-10" db="EMBL/GenBank/DDBJ databases">
        <title>De novo Genome Assembly of Clathrus columnatus (Basidiomycota, Fungi) Using Illumina and Nanopore Sequence Data.</title>
        <authorList>
            <person name="Ogiso-Tanaka E."/>
            <person name="Itagaki H."/>
            <person name="Hosoya T."/>
            <person name="Hosaka K."/>
        </authorList>
    </citation>
    <scope>NUCLEOTIDE SEQUENCE</scope>
    <source>
        <strain evidence="1">MO-923</strain>
    </source>
</reference>